<feature type="region of interest" description="Disordered" evidence="1">
    <location>
        <begin position="1020"/>
        <end position="1044"/>
    </location>
</feature>
<dbReference type="Gene3D" id="1.20.58.1880">
    <property type="match status" value="1"/>
</dbReference>
<dbReference type="Proteomes" id="UP000800094">
    <property type="component" value="Unassembled WGS sequence"/>
</dbReference>
<feature type="region of interest" description="Disordered" evidence="1">
    <location>
        <begin position="642"/>
        <end position="776"/>
    </location>
</feature>
<feature type="compositionally biased region" description="Low complexity" evidence="1">
    <location>
        <begin position="1950"/>
        <end position="1961"/>
    </location>
</feature>
<feature type="compositionally biased region" description="Polar residues" evidence="1">
    <location>
        <begin position="457"/>
        <end position="468"/>
    </location>
</feature>
<feature type="compositionally biased region" description="Polar residues" evidence="1">
    <location>
        <begin position="430"/>
        <end position="441"/>
    </location>
</feature>
<feature type="region of interest" description="Disordered" evidence="1">
    <location>
        <begin position="2024"/>
        <end position="2045"/>
    </location>
</feature>
<feature type="compositionally biased region" description="Basic and acidic residues" evidence="1">
    <location>
        <begin position="114"/>
        <end position="134"/>
    </location>
</feature>
<feature type="compositionally biased region" description="Acidic residues" evidence="1">
    <location>
        <begin position="752"/>
        <end position="769"/>
    </location>
</feature>
<feature type="region of interest" description="Disordered" evidence="1">
    <location>
        <begin position="2061"/>
        <end position="2139"/>
    </location>
</feature>
<feature type="region of interest" description="Disordered" evidence="1">
    <location>
        <begin position="1141"/>
        <end position="1255"/>
    </location>
</feature>
<feature type="compositionally biased region" description="Basic and acidic residues" evidence="1">
    <location>
        <begin position="141"/>
        <end position="169"/>
    </location>
</feature>
<sequence>MSSSRYPDSRYGRDRSPYRDRRPSTYGGGYLPRISDSASRANADAGAFPPRDTPRGPKSLVDGPRAPTGGPPSGAPSAPREGRGRGFAGRGEPPSLRDAPPLSSVAHVPNSWRATDRDRDRDRDFDRDRRDRRPSPSRRSPIRDPRDSRDQRDFAPRDLDISRARRSSRDGGPPSAGSSYSDPPLGTGSSYRGSGVGRGRGGREFHPDMRGRGRNFHNDDRDRHHDARDRLPERSYRPRSRSRDPVRRERDLRDERDFDRRERDERRFVPREYDSYIGPAGSLKSGSRALDTHRGSGPLDSRHLPGTPTGAPPHHPSTADRLGPPSDSYSRRSSIATEPVGAKEGRREPGRDDLLLAGRAEASRERYAPRASSPPAAVPAFGFSSNVWRNPALDAKPTATTQSKPAASVPSAPVATAVAPAALPVPSAPKTSIPSGLSTAPPTGPKADRAPERSHGDSGSQAQDNKPGSTEPPRIEPRPPLAPAAAHNVPGLENVESKATGPTPSVALSQANSPPQGPAVRIRAPPTGPHASLRANASPSFPRPTHLPYVPRDSSPGAMPPVGGPRGGSGSVSALTMNTSPKSLPANIPTGPKADRANSMVARQSPMYPPSDRPGFPAPRMPLGSAPKSMQWVRPGLNLNNRTIIPTKREFPIEDRDRPFGTAPKAPKLDHNTSATDAQRSEPTKADSASIAPPTTEIWLNRDQSGSVERRKDTSPKPAPVETRRLSDISMPDASPRRDKPPASAASSAPEVLDDSDEDLDLDEADFAESEAKYNREKTLLESKRIDLSASHLRATTPLQEITLLMSVNINHLPHRQQSKPVEEEMINVPTSQPPPESTTTELPTPKAEETEDVIMDEKEEKPLAPATRALRLRRGTTDEHEETPDLSSLPYLGSGPPTPLSDLDQDRPRVSDDVLLVIRDNLRKDIEPELDTEETLEQYAAAYKRWRLYVRELDESREHEEQERQVSAEPSIKVTTPDVQSSAMAPMLDLPPPTTGRRGHSSRWATELDLETAIKESLKTAEEERMGKKEQEPKRSLADPEKEATVPLELTAYEAQRRRFIDTNFQREPGQGIFVFHYEPPEDDFTEEEHKIMVQHYKDQYAKKWGKLAEILYKEAGSSRTYKDCINHYYATKWGKEYKGKVKGRRGGPRRRGGGAGRGRGAIANMERPDVPGDDGLPPALTESGRPRRSAAPTFGAETDFDTTTSTPTPGRMRRQTDADGTQEKAGRRGKGGKERGGRKAKNPPLAAAPAGSPVKLDRKALGVKMEEELAKRPLGEMSLPMQAALSEDQMALSSDSQFHSGLSSGIIERPRAQASARPGPSSYWSVTEQTDFHRNVAHFGTDWGAIANHMGTKTSTMVKNQYLRLVESGLAPDLERLAIEADQKRERGEDIGPPPTPTPAPKRRYESTQINAPRALAPTPEGAAGHPMALTKASPPSSAPSSRFSNIAQAPQQTKPIVPPVGFTMPETSLASIPSIPPQQSPPTQALRSQAQHHLQHPLSQPKPHHAGPRAGFFSDDLLPRSENRPPPQSSTLTHPSRSLQQQAQPQPQPRVPEQAQAPLFRQSVLQERDNLIRTEPSQDHDAHLRFQSQHSRRMSQEVSQHRQFPPSATGMPQMRSGHGVGSPENRPLSMPHPRHIQHASASSQSLPDASTQTSSALPAPHQLPPRSVIGTPPVKEESRHYPLPQPPQSQPPQLQSQAQTYPQSTQPPAQAAQPPSAPPPKPAPEPRKSNLLSLLNDTEPEEPRRKKPSEQNVPSHTPTPQQQAPIAPPPPVSQPLPPRRDLYSDVAASQAPYARPSYAQQSSLSQGPSGRQVVDLTNDQTPGGRAPPRETWQRQQFHPGSQAQQTSALNSPHTGLAQPTFGDPRIFANHRSVFAQHNAPRANPSPPPLSAYSNSPHLHSRTPSLSGPSGQQPRHGITTTAPPQHSQPAAGTTQILQPNPYAQVDLPGSSSQPSGPVGMRPSPHLHTSHIAQQRELHSRNEQSQVHNAGLAYSNPQTPNQHHPGPQHIRGASVADQYRARDPRDLHHDFDARNTERDMSRELSQRADALLRERRESLLSNSHLRSTAPPPSHQDSRYQTQQQDRGYGMQRAHTPLSRPDHGPPPPLQHPPHSSLGDGSHPLYGRQQEDPSHRFRDPFSRDARITERIREEQAQQHAALGRDDLLGREREMREREMRNQEMRERELRERDAQWRDSMLRRGPPPPPGSGQDQRPGPPTDWASARNARTRKSNSRHLQVPNPTQPALQHLLQTTGCGYVRNSYPSEVEHENLSREGLSSAVNAGMGVFVTIECTFLVRENP</sequence>
<feature type="compositionally biased region" description="Basic and acidic residues" evidence="1">
    <location>
        <begin position="2128"/>
        <end position="2139"/>
    </location>
</feature>
<feature type="compositionally biased region" description="Polar residues" evidence="1">
    <location>
        <begin position="974"/>
        <end position="984"/>
    </location>
</feature>
<proteinExistence type="predicted"/>
<feature type="compositionally biased region" description="Basic and acidic residues" evidence="1">
    <location>
        <begin position="341"/>
        <end position="354"/>
    </location>
</feature>
<dbReference type="OrthoDB" id="10258692at2759"/>
<feature type="compositionally biased region" description="Polar residues" evidence="1">
    <location>
        <begin position="1801"/>
        <end position="1824"/>
    </location>
</feature>
<feature type="compositionally biased region" description="Low complexity" evidence="1">
    <location>
        <begin position="369"/>
        <end position="380"/>
    </location>
</feature>
<feature type="compositionally biased region" description="Low complexity" evidence="1">
    <location>
        <begin position="1694"/>
        <end position="1717"/>
    </location>
</feature>
<feature type="compositionally biased region" description="Polar residues" evidence="1">
    <location>
        <begin position="1532"/>
        <end position="1542"/>
    </location>
</feature>
<feature type="region of interest" description="Disordered" evidence="1">
    <location>
        <begin position="1"/>
        <end position="630"/>
    </location>
</feature>
<dbReference type="SMART" id="SM00717">
    <property type="entry name" value="SANT"/>
    <property type="match status" value="2"/>
</dbReference>
<evidence type="ECO:0000313" key="3">
    <source>
        <dbReference type="EMBL" id="KAF2253882.1"/>
    </source>
</evidence>
<feature type="compositionally biased region" description="Basic and acidic residues" evidence="1">
    <location>
        <begin position="1383"/>
        <end position="1392"/>
    </location>
</feature>
<feature type="compositionally biased region" description="Basic and acidic residues" evidence="1">
    <location>
        <begin position="2153"/>
        <end position="2200"/>
    </location>
</feature>
<feature type="region of interest" description="Disordered" evidence="1">
    <location>
        <begin position="960"/>
        <end position="1004"/>
    </location>
</feature>
<reference evidence="3" key="1">
    <citation type="journal article" date="2020" name="Stud. Mycol.">
        <title>101 Dothideomycetes genomes: a test case for predicting lifestyles and emergence of pathogens.</title>
        <authorList>
            <person name="Haridas S."/>
            <person name="Albert R."/>
            <person name="Binder M."/>
            <person name="Bloem J."/>
            <person name="Labutti K."/>
            <person name="Salamov A."/>
            <person name="Andreopoulos B."/>
            <person name="Baker S."/>
            <person name="Barry K."/>
            <person name="Bills G."/>
            <person name="Bluhm B."/>
            <person name="Cannon C."/>
            <person name="Castanera R."/>
            <person name="Culley D."/>
            <person name="Daum C."/>
            <person name="Ezra D."/>
            <person name="Gonzalez J."/>
            <person name="Henrissat B."/>
            <person name="Kuo A."/>
            <person name="Liang C."/>
            <person name="Lipzen A."/>
            <person name="Lutzoni F."/>
            <person name="Magnuson J."/>
            <person name="Mondo S."/>
            <person name="Nolan M."/>
            <person name="Ohm R."/>
            <person name="Pangilinan J."/>
            <person name="Park H.-J."/>
            <person name="Ramirez L."/>
            <person name="Alfaro M."/>
            <person name="Sun H."/>
            <person name="Tritt A."/>
            <person name="Yoshinaga Y."/>
            <person name="Zwiers L.-H."/>
            <person name="Turgeon B."/>
            <person name="Goodwin S."/>
            <person name="Spatafora J."/>
            <person name="Crous P."/>
            <person name="Grigoriev I."/>
        </authorList>
    </citation>
    <scope>NUCLEOTIDE SEQUENCE</scope>
    <source>
        <strain evidence="3">CBS 122368</strain>
    </source>
</reference>
<feature type="region of interest" description="Disordered" evidence="1">
    <location>
        <begin position="1383"/>
        <end position="1988"/>
    </location>
</feature>
<feature type="compositionally biased region" description="Basic residues" evidence="1">
    <location>
        <begin position="1142"/>
        <end position="1154"/>
    </location>
</feature>
<feature type="compositionally biased region" description="Low complexity" evidence="1">
    <location>
        <begin position="1543"/>
        <end position="1561"/>
    </location>
</feature>
<dbReference type="Gene3D" id="1.10.10.60">
    <property type="entry name" value="Homeodomain-like"/>
    <property type="match status" value="1"/>
</dbReference>
<feature type="domain" description="Myb-like" evidence="2">
    <location>
        <begin position="1326"/>
        <end position="1368"/>
    </location>
</feature>
<dbReference type="SUPFAM" id="SSF46689">
    <property type="entry name" value="Homeodomain-like"/>
    <property type="match status" value="1"/>
</dbReference>
<protein>
    <recommendedName>
        <fullName evidence="2">Myb-like domain-containing protein</fullName>
    </recommendedName>
</protein>
<feature type="region of interest" description="Disordered" evidence="1">
    <location>
        <begin position="2153"/>
        <end position="2243"/>
    </location>
</feature>
<feature type="compositionally biased region" description="Polar residues" evidence="1">
    <location>
        <begin position="1894"/>
        <end position="1940"/>
    </location>
</feature>
<feature type="compositionally biased region" description="Basic and acidic residues" evidence="1">
    <location>
        <begin position="7"/>
        <end position="23"/>
    </location>
</feature>
<feature type="compositionally biased region" description="Basic and acidic residues" evidence="1">
    <location>
        <begin position="1216"/>
        <end position="1239"/>
    </location>
</feature>
<dbReference type="RefSeq" id="XP_033688886.1">
    <property type="nucleotide sequence ID" value="XM_033826607.1"/>
</dbReference>
<gene>
    <name evidence="3" type="ORF">BU26DRAFT_501999</name>
</gene>
<feature type="region of interest" description="Disordered" evidence="1">
    <location>
        <begin position="815"/>
        <end position="908"/>
    </location>
</feature>
<feature type="compositionally biased region" description="Polar residues" evidence="1">
    <location>
        <begin position="327"/>
        <end position="336"/>
    </location>
</feature>
<feature type="compositionally biased region" description="Low complexity" evidence="1">
    <location>
        <begin position="405"/>
        <end position="429"/>
    </location>
</feature>
<feature type="compositionally biased region" description="Basic and acidic residues" evidence="1">
    <location>
        <begin position="446"/>
        <end position="456"/>
    </location>
</feature>
<feature type="compositionally biased region" description="Basic and acidic residues" evidence="1">
    <location>
        <begin position="201"/>
        <end position="274"/>
    </location>
</feature>
<feature type="compositionally biased region" description="Polar residues" evidence="1">
    <location>
        <begin position="1642"/>
        <end position="1659"/>
    </location>
</feature>
<feature type="compositionally biased region" description="Pro residues" evidence="1">
    <location>
        <begin position="607"/>
        <end position="620"/>
    </location>
</feature>
<dbReference type="InterPro" id="IPR001005">
    <property type="entry name" value="SANT/Myb"/>
</dbReference>
<dbReference type="EMBL" id="ML987191">
    <property type="protein sequence ID" value="KAF2253882.1"/>
    <property type="molecule type" value="Genomic_DNA"/>
</dbReference>
<dbReference type="GeneID" id="54579937"/>
<evidence type="ECO:0000313" key="4">
    <source>
        <dbReference type="Proteomes" id="UP000800094"/>
    </source>
</evidence>
<dbReference type="CDD" id="cd00167">
    <property type="entry name" value="SANT"/>
    <property type="match status" value="2"/>
</dbReference>
<accession>A0A6A6IVE2</accession>
<feature type="compositionally biased region" description="Polar residues" evidence="1">
    <location>
        <begin position="500"/>
        <end position="514"/>
    </location>
</feature>
<dbReference type="InterPro" id="IPR009057">
    <property type="entry name" value="Homeodomain-like_sf"/>
</dbReference>
<name>A0A6A6IVE2_9PLEO</name>
<feature type="compositionally biased region" description="Basic and acidic residues" evidence="1">
    <location>
        <begin position="647"/>
        <end position="659"/>
    </location>
</feature>
<dbReference type="PROSITE" id="PS50090">
    <property type="entry name" value="MYB_LIKE"/>
    <property type="match status" value="1"/>
</dbReference>
<organism evidence="3 4">
    <name type="scientific">Trematosphaeria pertusa</name>
    <dbReference type="NCBI Taxonomy" id="390896"/>
    <lineage>
        <taxon>Eukaryota</taxon>
        <taxon>Fungi</taxon>
        <taxon>Dikarya</taxon>
        <taxon>Ascomycota</taxon>
        <taxon>Pezizomycotina</taxon>
        <taxon>Dothideomycetes</taxon>
        <taxon>Pleosporomycetidae</taxon>
        <taxon>Pleosporales</taxon>
        <taxon>Massarineae</taxon>
        <taxon>Trematosphaeriaceae</taxon>
        <taxon>Trematosphaeria</taxon>
    </lineage>
</organism>
<evidence type="ECO:0000259" key="2">
    <source>
        <dbReference type="PROSITE" id="PS50090"/>
    </source>
</evidence>
<keyword evidence="4" id="KW-1185">Reference proteome</keyword>
<dbReference type="Pfam" id="PF00249">
    <property type="entry name" value="Myb_DNA-binding"/>
    <property type="match status" value="1"/>
</dbReference>
<feature type="compositionally biased region" description="Basic and acidic residues" evidence="1">
    <location>
        <begin position="1569"/>
        <end position="1587"/>
    </location>
</feature>
<evidence type="ECO:0000256" key="1">
    <source>
        <dbReference type="SAM" id="MobiDB-lite"/>
    </source>
</evidence>
<feature type="compositionally biased region" description="Pro residues" evidence="1">
    <location>
        <begin position="1769"/>
        <end position="1780"/>
    </location>
</feature>
<feature type="compositionally biased region" description="Polar residues" evidence="1">
    <location>
        <begin position="1486"/>
        <end position="1495"/>
    </location>
</feature>
<feature type="compositionally biased region" description="Polar residues" evidence="1">
    <location>
        <begin position="1836"/>
        <end position="1856"/>
    </location>
</feature>
<feature type="compositionally biased region" description="Low complexity" evidence="1">
    <location>
        <begin position="1435"/>
        <end position="1444"/>
    </location>
</feature>
<feature type="compositionally biased region" description="Polar residues" evidence="1">
    <location>
        <begin position="1445"/>
        <end position="1457"/>
    </location>
</feature>